<name>A0A6L3AY96_AZOBR</name>
<evidence type="ECO:0000313" key="5">
    <source>
        <dbReference type="Proteomes" id="UP000476837"/>
    </source>
</evidence>
<sequence>MSRLSGRTALITGASRGIGAAIAKRFAAEGAHVILAARTVGGLEETDDAIFQATGRNATLVPLDLRQFDKIDQLGYSIFERFGKLDILVSNAGVLEALGPVAHYDPKLWQRVMDVNVTANFRLIRSFDRLLRASDAGRAVFVTSGAANAPYPYWSPYGASKAALEMMVKTYAMEIASSNLRVNLVDPGIVATKLRMQAFPGEDQTKLAQPDDVTEAFVELAEASCTRHGEVVSAQG</sequence>
<evidence type="ECO:0000313" key="4">
    <source>
        <dbReference type="EMBL" id="KAA0684654.1"/>
    </source>
</evidence>
<dbReference type="PRINTS" id="PR00081">
    <property type="entry name" value="GDHRDH"/>
</dbReference>
<dbReference type="PANTHER" id="PTHR44196">
    <property type="entry name" value="DEHYDROGENASE/REDUCTASE SDR FAMILY MEMBER 7B"/>
    <property type="match status" value="1"/>
</dbReference>
<dbReference type="FunFam" id="3.40.50.720:FF:000084">
    <property type="entry name" value="Short-chain dehydrogenase reductase"/>
    <property type="match status" value="1"/>
</dbReference>
<evidence type="ECO:0000256" key="1">
    <source>
        <dbReference type="ARBA" id="ARBA00006484"/>
    </source>
</evidence>
<gene>
    <name evidence="4" type="ORF">DS837_16595</name>
</gene>
<dbReference type="InterPro" id="IPR002347">
    <property type="entry name" value="SDR_fam"/>
</dbReference>
<dbReference type="CDD" id="cd05233">
    <property type="entry name" value="SDR_c"/>
    <property type="match status" value="1"/>
</dbReference>
<accession>A0A6L3AY96</accession>
<dbReference type="InterPro" id="IPR020904">
    <property type="entry name" value="Sc_DH/Rdtase_CS"/>
</dbReference>
<dbReference type="Proteomes" id="UP000476837">
    <property type="component" value="Unassembled WGS sequence"/>
</dbReference>
<dbReference type="AlphaFoldDB" id="A0A6L3AY96"/>
<dbReference type="PANTHER" id="PTHR44196:SF4">
    <property type="entry name" value="SHORT CHAIN DEHYDROGENASE"/>
    <property type="match status" value="1"/>
</dbReference>
<reference evidence="4 5" key="1">
    <citation type="submission" date="2018-07" db="EMBL/GenBank/DDBJ databases">
        <title>Genome sequence of Roseomonas fauriae ATCC 49958.</title>
        <authorList>
            <person name="Sant'Anna F.H."/>
            <person name="Baldani J.I."/>
            <person name="Zilli J.E."/>
            <person name="Reis V.M."/>
            <person name="Hartmann A."/>
            <person name="Cruz L."/>
            <person name="de Souza E.M."/>
            <person name="de Oliveira Pedrosa F."/>
            <person name="Passaglia L.M.P."/>
        </authorList>
    </citation>
    <scope>NUCLEOTIDE SEQUENCE [LARGE SCALE GENOMIC DNA]</scope>
    <source>
        <strain evidence="4 5">ATCC 49958</strain>
    </source>
</reference>
<dbReference type="PROSITE" id="PS00061">
    <property type="entry name" value="ADH_SHORT"/>
    <property type="match status" value="1"/>
</dbReference>
<dbReference type="Pfam" id="PF00106">
    <property type="entry name" value="adh_short"/>
    <property type="match status" value="1"/>
</dbReference>
<dbReference type="EMBL" id="QOKV01000010">
    <property type="protein sequence ID" value="KAA0684654.1"/>
    <property type="molecule type" value="Genomic_DNA"/>
</dbReference>
<dbReference type="PRINTS" id="PR00080">
    <property type="entry name" value="SDRFAMILY"/>
</dbReference>
<dbReference type="GO" id="GO:0016491">
    <property type="term" value="F:oxidoreductase activity"/>
    <property type="evidence" value="ECO:0007669"/>
    <property type="project" value="UniProtKB-KW"/>
</dbReference>
<dbReference type="Gene3D" id="3.40.50.720">
    <property type="entry name" value="NAD(P)-binding Rossmann-like Domain"/>
    <property type="match status" value="1"/>
</dbReference>
<protein>
    <submittedName>
        <fullName evidence="4">SDR family NAD(P)-dependent oxidoreductase</fullName>
    </submittedName>
</protein>
<dbReference type="RefSeq" id="WP_149165798.1">
    <property type="nucleotide sequence ID" value="NZ_QOKV01000010.1"/>
</dbReference>
<comment type="similarity">
    <text evidence="1 3">Belongs to the short-chain dehydrogenases/reductases (SDR) family.</text>
</comment>
<dbReference type="InterPro" id="IPR036291">
    <property type="entry name" value="NAD(P)-bd_dom_sf"/>
</dbReference>
<dbReference type="SUPFAM" id="SSF51735">
    <property type="entry name" value="NAD(P)-binding Rossmann-fold domains"/>
    <property type="match status" value="1"/>
</dbReference>
<evidence type="ECO:0000256" key="2">
    <source>
        <dbReference type="ARBA" id="ARBA00023002"/>
    </source>
</evidence>
<proteinExistence type="inferred from homology"/>
<comment type="caution">
    <text evidence="4">The sequence shown here is derived from an EMBL/GenBank/DDBJ whole genome shotgun (WGS) entry which is preliminary data.</text>
</comment>
<keyword evidence="2" id="KW-0560">Oxidoreductase</keyword>
<dbReference type="GO" id="GO:0016020">
    <property type="term" value="C:membrane"/>
    <property type="evidence" value="ECO:0007669"/>
    <property type="project" value="TreeGrafter"/>
</dbReference>
<evidence type="ECO:0000256" key="3">
    <source>
        <dbReference type="RuleBase" id="RU000363"/>
    </source>
</evidence>
<organism evidence="4 5">
    <name type="scientific">Azospirillum brasilense</name>
    <dbReference type="NCBI Taxonomy" id="192"/>
    <lineage>
        <taxon>Bacteria</taxon>
        <taxon>Pseudomonadati</taxon>
        <taxon>Pseudomonadota</taxon>
        <taxon>Alphaproteobacteria</taxon>
        <taxon>Rhodospirillales</taxon>
        <taxon>Azospirillaceae</taxon>
        <taxon>Azospirillum</taxon>
    </lineage>
</organism>